<evidence type="ECO:0000256" key="2">
    <source>
        <dbReference type="ARBA" id="ARBA00002564"/>
    </source>
</evidence>
<dbReference type="Pfam" id="PF20512">
    <property type="entry name" value="PMI_typeI_hel"/>
    <property type="match status" value="1"/>
</dbReference>
<dbReference type="EMBL" id="MBFR01000030">
    <property type="protein sequence ID" value="PVU96517.1"/>
    <property type="molecule type" value="Genomic_DNA"/>
</dbReference>
<organism evidence="17 18">
    <name type="scientific">Smittium simulii</name>
    <dbReference type="NCBI Taxonomy" id="133385"/>
    <lineage>
        <taxon>Eukaryota</taxon>
        <taxon>Fungi</taxon>
        <taxon>Fungi incertae sedis</taxon>
        <taxon>Zoopagomycota</taxon>
        <taxon>Kickxellomycotina</taxon>
        <taxon>Harpellomycetes</taxon>
        <taxon>Harpellales</taxon>
        <taxon>Legeriomycetaceae</taxon>
        <taxon>Smittium</taxon>
    </lineage>
</organism>
<evidence type="ECO:0000256" key="1">
    <source>
        <dbReference type="ARBA" id="ARBA00000757"/>
    </source>
</evidence>
<reference evidence="17 18" key="1">
    <citation type="journal article" date="2018" name="MBio">
        <title>Comparative Genomics Reveals the Core Gene Toolbox for the Fungus-Insect Symbiosis.</title>
        <authorList>
            <person name="Wang Y."/>
            <person name="Stata M."/>
            <person name="Wang W."/>
            <person name="Stajich J.E."/>
            <person name="White M.M."/>
            <person name="Moncalvo J.M."/>
        </authorList>
    </citation>
    <scope>NUCLEOTIDE SEQUENCE [LARGE SCALE GENOMIC DNA]</scope>
    <source>
        <strain evidence="17 18">SWE-8-4</strain>
    </source>
</reference>
<dbReference type="OrthoDB" id="6605218at2759"/>
<comment type="caution">
    <text evidence="17">The sequence shown here is derived from an EMBL/GenBank/DDBJ whole genome shotgun (WGS) entry which is preliminary data.</text>
</comment>
<dbReference type="CDD" id="cd07011">
    <property type="entry name" value="cupin_PMI_type_I_N"/>
    <property type="match status" value="1"/>
</dbReference>
<evidence type="ECO:0000256" key="14">
    <source>
        <dbReference type="RuleBase" id="RU004248"/>
    </source>
</evidence>
<dbReference type="InterPro" id="IPR046457">
    <property type="entry name" value="PMI_typeI_cat"/>
</dbReference>
<feature type="binding site" evidence="13">
    <location>
        <position position="135"/>
    </location>
    <ligand>
        <name>Zn(2+)</name>
        <dbReference type="ChEBI" id="CHEBI:29105"/>
    </ligand>
</feature>
<dbReference type="NCBIfam" id="TIGR00218">
    <property type="entry name" value="manA"/>
    <property type="match status" value="1"/>
</dbReference>
<dbReference type="Gene3D" id="1.10.441.10">
    <property type="entry name" value="Phosphomannose Isomerase, domain 2"/>
    <property type="match status" value="1"/>
</dbReference>
<dbReference type="InterPro" id="IPR001250">
    <property type="entry name" value="Man6P_Isoase-1"/>
</dbReference>
<evidence type="ECO:0000256" key="7">
    <source>
        <dbReference type="ARBA" id="ARBA00022723"/>
    </source>
</evidence>
<dbReference type="SUPFAM" id="SSF51182">
    <property type="entry name" value="RmlC-like cupins"/>
    <property type="match status" value="1"/>
</dbReference>
<dbReference type="PROSITE" id="PS00966">
    <property type="entry name" value="PMI_I_2"/>
    <property type="match status" value="1"/>
</dbReference>
<dbReference type="STRING" id="133385.A0A2T9YW01"/>
<dbReference type="GO" id="GO:0009298">
    <property type="term" value="P:GDP-mannose biosynthetic process"/>
    <property type="evidence" value="ECO:0007669"/>
    <property type="project" value="UniProtKB-UniPathway"/>
</dbReference>
<evidence type="ECO:0000259" key="15">
    <source>
        <dbReference type="Pfam" id="PF20511"/>
    </source>
</evidence>
<dbReference type="InterPro" id="IPR011051">
    <property type="entry name" value="RmlC_Cupin_sf"/>
</dbReference>
<evidence type="ECO:0000256" key="8">
    <source>
        <dbReference type="ARBA" id="ARBA00022833"/>
    </source>
</evidence>
<dbReference type="PRINTS" id="PR00714">
    <property type="entry name" value="MAN6PISMRASE"/>
</dbReference>
<dbReference type="InterPro" id="IPR014710">
    <property type="entry name" value="RmlC-like_jellyroll"/>
</dbReference>
<evidence type="ECO:0000256" key="5">
    <source>
        <dbReference type="ARBA" id="ARBA00011956"/>
    </source>
</evidence>
<dbReference type="InterPro" id="IPR046458">
    <property type="entry name" value="PMI_typeI_hel"/>
</dbReference>
<dbReference type="GO" id="GO:0004476">
    <property type="term" value="F:mannose-6-phosphate isomerase activity"/>
    <property type="evidence" value="ECO:0007669"/>
    <property type="project" value="UniProtKB-EC"/>
</dbReference>
<sequence length="429" mass="47688">MTVTQIVRLSCAPNHYHWGKVGKASKVALLAISDPDFSFDSNKHYSELWMGTHPNGMSFTFDNKQLSLEEFIEADPKAILGQNIAEKYNNKLPFLYKVLSVETALSIQAHPGKKLAQRLHKAFPDLYKDPNHKPEMAIAISDFEALSGFRPLEDIIAFLTDFPELSSLLGSEVSKEFIQTATSDSATIKEKQAALKAIFSILMKKDPESIKEQLSALIKRTQPLLASNSDPVLHTVHKLNIQYPNDVGVFCVFFLNLIHLKPGEGFFMGANEPHAYLYGDCVECMATSDNVVRAGLTPKFRDVDTLVDMVHYFYGPAKEKIFSPKPWKNGPDAPESKYTMFYNPNIEEFSMVMSRLPSDASDELVIGGPSILTVTDGSGSITSLSKTFDLKTGYTYFIPANTTFTVSTGSNEILTTYTAFCDDKKSSSY</sequence>
<dbReference type="UniPathway" id="UPA00126">
    <property type="reaction ID" value="UER00423"/>
</dbReference>
<evidence type="ECO:0000256" key="11">
    <source>
        <dbReference type="ARBA" id="ARBA00030762"/>
    </source>
</evidence>
<feature type="active site" evidence="12">
    <location>
        <position position="293"/>
    </location>
</feature>
<dbReference type="GO" id="GO:0005975">
    <property type="term" value="P:carbohydrate metabolic process"/>
    <property type="evidence" value="ECO:0007669"/>
    <property type="project" value="InterPro"/>
</dbReference>
<keyword evidence="8 13" id="KW-0862">Zinc</keyword>
<dbReference type="PANTHER" id="PTHR10309">
    <property type="entry name" value="MANNOSE-6-PHOSPHATE ISOMERASE"/>
    <property type="match status" value="1"/>
</dbReference>
<dbReference type="PROSITE" id="PS00965">
    <property type="entry name" value="PMI_I_1"/>
    <property type="match status" value="1"/>
</dbReference>
<evidence type="ECO:0000256" key="4">
    <source>
        <dbReference type="ARBA" id="ARBA00010772"/>
    </source>
</evidence>
<comment type="similarity">
    <text evidence="4">Belongs to the mannose-6-phosphate isomerase type 1 family.</text>
</comment>
<dbReference type="Proteomes" id="UP000245383">
    <property type="component" value="Unassembled WGS sequence"/>
</dbReference>
<dbReference type="GO" id="GO:0008270">
    <property type="term" value="F:zinc ion binding"/>
    <property type="evidence" value="ECO:0007669"/>
    <property type="project" value="InterPro"/>
</dbReference>
<dbReference type="InterPro" id="IPR018050">
    <property type="entry name" value="Pmannose_isomerase-type1_CS"/>
</dbReference>
<comment type="function">
    <text evidence="2">Involved in the synthesis of the GDP-mannose and dolichol-phosphate-mannose required for a number of critical mannosyl transfer reactions.</text>
</comment>
<feature type="binding site" evidence="13">
    <location>
        <position position="110"/>
    </location>
    <ligand>
        <name>Zn(2+)</name>
        <dbReference type="ChEBI" id="CHEBI:29105"/>
    </ligand>
</feature>
<dbReference type="GO" id="GO:0005829">
    <property type="term" value="C:cytosol"/>
    <property type="evidence" value="ECO:0007669"/>
    <property type="project" value="TreeGrafter"/>
</dbReference>
<name>A0A2T9YW01_9FUNG</name>
<comment type="cofactor">
    <cofactor evidence="13">
        <name>Zn(2+)</name>
        <dbReference type="ChEBI" id="CHEBI:29105"/>
    </cofactor>
    <text evidence="13">Binds 1 zinc ion per subunit.</text>
</comment>
<dbReference type="PIRSF" id="PIRSF001480">
    <property type="entry name" value="Mannose-6-phosphate_isomerase"/>
    <property type="match status" value="1"/>
</dbReference>
<keyword evidence="7 13" id="KW-0479">Metal-binding</keyword>
<dbReference type="EC" id="5.3.1.8" evidence="5"/>
<evidence type="ECO:0000259" key="16">
    <source>
        <dbReference type="Pfam" id="PF20512"/>
    </source>
</evidence>
<dbReference type="InterPro" id="IPR016305">
    <property type="entry name" value="Mannose-6-P_Isomerase"/>
</dbReference>
<keyword evidence="18" id="KW-1185">Reference proteome</keyword>
<evidence type="ECO:0000256" key="12">
    <source>
        <dbReference type="PIRSR" id="PIRSR001480-1"/>
    </source>
</evidence>
<dbReference type="Pfam" id="PF20511">
    <property type="entry name" value="PMI_typeI_cat"/>
    <property type="match status" value="1"/>
</dbReference>
<dbReference type="PANTHER" id="PTHR10309:SF0">
    <property type="entry name" value="MANNOSE-6-PHOSPHATE ISOMERASE"/>
    <property type="match status" value="1"/>
</dbReference>
<feature type="domain" description="Phosphomannose isomerase type I catalytic" evidence="15">
    <location>
        <begin position="6"/>
        <end position="152"/>
    </location>
</feature>
<proteinExistence type="inferred from homology"/>
<evidence type="ECO:0000313" key="17">
    <source>
        <dbReference type="EMBL" id="PVU96517.1"/>
    </source>
</evidence>
<protein>
    <recommendedName>
        <fullName evidence="6">Mannose-6-phosphate isomerase</fullName>
        <ecNumber evidence="5">5.3.1.8</ecNumber>
    </recommendedName>
    <alternativeName>
        <fullName evidence="10">Phosphohexomutase</fullName>
    </alternativeName>
    <alternativeName>
        <fullName evidence="11">Phosphomannose isomerase</fullName>
    </alternativeName>
</protein>
<feature type="binding site" evidence="13">
    <location>
        <position position="108"/>
    </location>
    <ligand>
        <name>Zn(2+)</name>
        <dbReference type="ChEBI" id="CHEBI:29105"/>
    </ligand>
</feature>
<accession>A0A2T9YW01</accession>
<evidence type="ECO:0000256" key="9">
    <source>
        <dbReference type="ARBA" id="ARBA00023235"/>
    </source>
</evidence>
<evidence type="ECO:0000256" key="6">
    <source>
        <dbReference type="ARBA" id="ARBA00018236"/>
    </source>
</evidence>
<dbReference type="AlphaFoldDB" id="A0A2T9YW01"/>
<feature type="domain" description="Phosphomannose isomerase type I helical insertion" evidence="16">
    <location>
        <begin position="168"/>
        <end position="255"/>
    </location>
</feature>
<evidence type="ECO:0000256" key="3">
    <source>
        <dbReference type="ARBA" id="ARBA00004666"/>
    </source>
</evidence>
<gene>
    <name evidence="17" type="ORF">BB561_001121</name>
</gene>
<evidence type="ECO:0000313" key="18">
    <source>
        <dbReference type="Proteomes" id="UP000245383"/>
    </source>
</evidence>
<keyword evidence="9" id="KW-0413">Isomerase</keyword>
<evidence type="ECO:0000256" key="10">
    <source>
        <dbReference type="ARBA" id="ARBA00029741"/>
    </source>
</evidence>
<dbReference type="Gene3D" id="2.60.120.10">
    <property type="entry name" value="Jelly Rolls"/>
    <property type="match status" value="2"/>
</dbReference>
<feature type="binding site" evidence="13">
    <location>
        <position position="274"/>
    </location>
    <ligand>
        <name>Zn(2+)</name>
        <dbReference type="ChEBI" id="CHEBI:29105"/>
    </ligand>
</feature>
<comment type="pathway">
    <text evidence="3 14">Nucleotide-sugar biosynthesis; GDP-alpha-D-mannose biosynthesis; alpha-D-mannose 1-phosphate from D-fructose 6-phosphate: step 1/2.</text>
</comment>
<evidence type="ECO:0000256" key="13">
    <source>
        <dbReference type="PIRSR" id="PIRSR001480-2"/>
    </source>
</evidence>
<comment type="catalytic activity">
    <reaction evidence="1">
        <text>D-mannose 6-phosphate = D-fructose 6-phosphate</text>
        <dbReference type="Rhea" id="RHEA:12356"/>
        <dbReference type="ChEBI" id="CHEBI:58735"/>
        <dbReference type="ChEBI" id="CHEBI:61527"/>
        <dbReference type="EC" id="5.3.1.8"/>
    </reaction>
</comment>